<keyword evidence="2" id="KW-0695">RNA-directed DNA polymerase</keyword>
<reference evidence="2 3" key="1">
    <citation type="submission" date="2019-08" db="EMBL/GenBank/DDBJ databases">
        <title>Whole genome of Aphis craccivora.</title>
        <authorList>
            <person name="Voronova N.V."/>
            <person name="Shulinski R.S."/>
            <person name="Bandarenka Y.V."/>
            <person name="Zhorov D.G."/>
            <person name="Warner D."/>
        </authorList>
    </citation>
    <scope>NUCLEOTIDE SEQUENCE [LARGE SCALE GENOMIC DNA]</scope>
    <source>
        <strain evidence="2">180601</strain>
        <tissue evidence="2">Whole Body</tissue>
    </source>
</reference>
<accession>A0A6G0VL98</accession>
<keyword evidence="2" id="KW-0548">Nucleotidyltransferase</keyword>
<evidence type="ECO:0000313" key="3">
    <source>
        <dbReference type="Proteomes" id="UP000478052"/>
    </source>
</evidence>
<proteinExistence type="predicted"/>
<keyword evidence="3" id="KW-1185">Reference proteome</keyword>
<evidence type="ECO:0000313" key="2">
    <source>
        <dbReference type="EMBL" id="KAF0698307.1"/>
    </source>
</evidence>
<feature type="non-terminal residue" evidence="2">
    <location>
        <position position="255"/>
    </location>
</feature>
<keyword evidence="2" id="KW-0808">Transferase</keyword>
<evidence type="ECO:0000256" key="1">
    <source>
        <dbReference type="SAM" id="SignalP"/>
    </source>
</evidence>
<feature type="chain" id="PRO_5026353843" evidence="1">
    <location>
        <begin position="20"/>
        <end position="255"/>
    </location>
</feature>
<sequence length="255" mass="29722">MFNILTLAIFLGFVPCINNFTRSVNNSNSFIDHILTKNVEISDISSYIIKCNITYHYATALFIKNNSSIKDYIDYLPKTKYKIDFIYLNMFIKIENWDTYLNSTSIDESFDKFNLKISEFINLSSNWITNGLINKITNAGNDVKKLWNIIKEISGKKTYIFTINQIRDNSVAQSISYPLSYLFNLAISLGTFLNNLKKCVILPLYIKQVILKIYLIIVQLSLTISKIFEKCIKYRILQFLNKNNFFSKNQFGFLN</sequence>
<dbReference type="EMBL" id="VUJU01014961">
    <property type="protein sequence ID" value="KAF0698307.1"/>
    <property type="molecule type" value="Genomic_DNA"/>
</dbReference>
<dbReference type="GO" id="GO:0003964">
    <property type="term" value="F:RNA-directed DNA polymerase activity"/>
    <property type="evidence" value="ECO:0007669"/>
    <property type="project" value="UniProtKB-KW"/>
</dbReference>
<name>A0A6G0VL98_APHCR</name>
<dbReference type="OrthoDB" id="6630711at2759"/>
<gene>
    <name evidence="2" type="ORF">FWK35_00033065</name>
</gene>
<dbReference type="Proteomes" id="UP000478052">
    <property type="component" value="Unassembled WGS sequence"/>
</dbReference>
<protein>
    <submittedName>
        <fullName evidence="2">Reverse transcriptase domain-containing protein</fullName>
    </submittedName>
</protein>
<organism evidence="2 3">
    <name type="scientific">Aphis craccivora</name>
    <name type="common">Cowpea aphid</name>
    <dbReference type="NCBI Taxonomy" id="307492"/>
    <lineage>
        <taxon>Eukaryota</taxon>
        <taxon>Metazoa</taxon>
        <taxon>Ecdysozoa</taxon>
        <taxon>Arthropoda</taxon>
        <taxon>Hexapoda</taxon>
        <taxon>Insecta</taxon>
        <taxon>Pterygota</taxon>
        <taxon>Neoptera</taxon>
        <taxon>Paraneoptera</taxon>
        <taxon>Hemiptera</taxon>
        <taxon>Sternorrhyncha</taxon>
        <taxon>Aphidomorpha</taxon>
        <taxon>Aphidoidea</taxon>
        <taxon>Aphididae</taxon>
        <taxon>Aphidini</taxon>
        <taxon>Aphis</taxon>
        <taxon>Aphis</taxon>
    </lineage>
</organism>
<keyword evidence="1" id="KW-0732">Signal</keyword>
<comment type="caution">
    <text evidence="2">The sequence shown here is derived from an EMBL/GenBank/DDBJ whole genome shotgun (WGS) entry which is preliminary data.</text>
</comment>
<dbReference type="AlphaFoldDB" id="A0A6G0VL98"/>
<feature type="signal peptide" evidence="1">
    <location>
        <begin position="1"/>
        <end position="19"/>
    </location>
</feature>